<reference evidence="3 4" key="1">
    <citation type="submission" date="2021-03" db="EMBL/GenBank/DDBJ databases">
        <title>Genomic Encyclopedia of Type Strains, Phase IV (KMG-IV): sequencing the most valuable type-strain genomes for metagenomic binning, comparative biology and taxonomic classification.</title>
        <authorList>
            <person name="Goeker M."/>
        </authorList>
    </citation>
    <scope>NUCLEOTIDE SEQUENCE [LARGE SCALE GENOMIC DNA]</scope>
    <source>
        <strain evidence="3 4">DSM 23491</strain>
    </source>
</reference>
<dbReference type="InterPro" id="IPR036388">
    <property type="entry name" value="WH-like_DNA-bd_sf"/>
</dbReference>
<dbReference type="Proteomes" id="UP001519273">
    <property type="component" value="Unassembled WGS sequence"/>
</dbReference>
<protein>
    <submittedName>
        <fullName evidence="3">ArsR family transcriptional regulator</fullName>
    </submittedName>
</protein>
<dbReference type="SMART" id="SM00418">
    <property type="entry name" value="HTH_ARSR"/>
    <property type="match status" value="1"/>
</dbReference>
<organism evidence="3 4">
    <name type="scientific">Paenibacillus sediminis</name>
    <dbReference type="NCBI Taxonomy" id="664909"/>
    <lineage>
        <taxon>Bacteria</taxon>
        <taxon>Bacillati</taxon>
        <taxon>Bacillota</taxon>
        <taxon>Bacilli</taxon>
        <taxon>Bacillales</taxon>
        <taxon>Paenibacillaceae</taxon>
        <taxon>Paenibacillus</taxon>
    </lineage>
</organism>
<dbReference type="EMBL" id="JAGGKP010000005">
    <property type="protein sequence ID" value="MBP1937343.1"/>
    <property type="molecule type" value="Genomic_DNA"/>
</dbReference>
<name>A0ABS4H498_9BACL</name>
<dbReference type="InterPro" id="IPR011991">
    <property type="entry name" value="ArsR-like_HTH"/>
</dbReference>
<feature type="domain" description="HTH arsR-type" evidence="2">
    <location>
        <begin position="9"/>
        <end position="88"/>
    </location>
</feature>
<dbReference type="CDD" id="cd00090">
    <property type="entry name" value="HTH_ARSR"/>
    <property type="match status" value="1"/>
</dbReference>
<comment type="caution">
    <text evidence="3">The sequence shown here is derived from an EMBL/GenBank/DDBJ whole genome shotgun (WGS) entry which is preliminary data.</text>
</comment>
<dbReference type="NCBIfam" id="NF005061">
    <property type="entry name" value="PRK06474.1"/>
    <property type="match status" value="1"/>
</dbReference>
<keyword evidence="1" id="KW-0238">DNA-binding</keyword>
<dbReference type="Gene3D" id="6.10.140.2180">
    <property type="match status" value="1"/>
</dbReference>
<proteinExistence type="predicted"/>
<dbReference type="SUPFAM" id="SSF46785">
    <property type="entry name" value="Winged helix' DNA-binding domain"/>
    <property type="match status" value="1"/>
</dbReference>
<gene>
    <name evidence="3" type="ORF">J2Z20_002238</name>
</gene>
<evidence type="ECO:0000313" key="3">
    <source>
        <dbReference type="EMBL" id="MBP1937343.1"/>
    </source>
</evidence>
<evidence type="ECO:0000259" key="2">
    <source>
        <dbReference type="SMART" id="SM00418"/>
    </source>
</evidence>
<accession>A0ABS4H498</accession>
<keyword evidence="4" id="KW-1185">Reference proteome</keyword>
<evidence type="ECO:0000313" key="4">
    <source>
        <dbReference type="Proteomes" id="UP001519273"/>
    </source>
</evidence>
<evidence type="ECO:0000256" key="1">
    <source>
        <dbReference type="ARBA" id="ARBA00023125"/>
    </source>
</evidence>
<dbReference type="InterPro" id="IPR036390">
    <property type="entry name" value="WH_DNA-bd_sf"/>
</dbReference>
<dbReference type="RefSeq" id="WP_209849596.1">
    <property type="nucleotide sequence ID" value="NZ_CBCRVE010000005.1"/>
</dbReference>
<dbReference type="Gene3D" id="1.10.10.10">
    <property type="entry name" value="Winged helix-like DNA-binding domain superfamily/Winged helix DNA-binding domain"/>
    <property type="match status" value="1"/>
</dbReference>
<dbReference type="InterPro" id="IPR001845">
    <property type="entry name" value="HTH_ArsR_DNA-bd_dom"/>
</dbReference>
<sequence length="187" mass="21330">MSDSKTADLILHPIRMRIIQSLVTGRKLSRQQLSELLPDIPQATMYRHLNILEKAGVIVVDHTVKQRGATEKVYTMDQSGASISEEELRQMSSEEHMGLFLQFLSLLSAEYSRYLEQPQFDLFKDGVSFRQVELYLSDEEFKETLLEIRTALQKRAANGPASNRRKRTFSTIVIPEPIIGGEKSDES</sequence>
<dbReference type="Pfam" id="PF12840">
    <property type="entry name" value="HTH_20"/>
    <property type="match status" value="1"/>
</dbReference>